<accession>A0AAD8QNH2</accession>
<dbReference type="InterPro" id="IPR001810">
    <property type="entry name" value="F-box_dom"/>
</dbReference>
<dbReference type="EMBL" id="JAUUTY010000007">
    <property type="protein sequence ID" value="KAK1604213.1"/>
    <property type="molecule type" value="Genomic_DNA"/>
</dbReference>
<dbReference type="PANTHER" id="PTHR33110">
    <property type="entry name" value="F-BOX/KELCH-REPEAT PROTEIN-RELATED"/>
    <property type="match status" value="1"/>
</dbReference>
<sequence>MASTSGSPRRRRPWPDLPPEMLGLVLLRLQSHADRVRLRAVCPRWRSCERLPAPLLPWLALPDGTFLSLPDAAVHRLPVPDDVTGRFSTGDTLFLIHRDGRLSVMSPSSAATTRPLPEPHDNFSIEKCYPAANFRKVVVSSDRLVALLSYSRVFVFTPELPAGAPTRMMKWAPRPSTYAHNSILDIALFKGKLYVLSADEELYVLDAGDRHITAVCCVRKTLQVWHGPYPTIIYAQRDYLVVSGGQLLWVKRRINVPSKWRRERRTKARTYQFDVFEAADLSGGCGRWREVHTLMGNALFEWLAAPTAEAYADGQMSGPSAYVRSMAAAHRAPRRMETLGVERATPTATLGVCKAVGVPQPCAPVPLRPGRLGHGVI</sequence>
<dbReference type="InterPro" id="IPR005174">
    <property type="entry name" value="KIB1-4_b-propeller"/>
</dbReference>
<evidence type="ECO:0000313" key="3">
    <source>
        <dbReference type="Proteomes" id="UP001231189"/>
    </source>
</evidence>
<name>A0AAD8QNH2_LOLMU</name>
<evidence type="ECO:0000259" key="1">
    <source>
        <dbReference type="SMART" id="SM00256"/>
    </source>
</evidence>
<gene>
    <name evidence="2" type="ORF">QYE76_027886</name>
</gene>
<dbReference type="Pfam" id="PF12937">
    <property type="entry name" value="F-box-like"/>
    <property type="match status" value="1"/>
</dbReference>
<dbReference type="InterPro" id="IPR036047">
    <property type="entry name" value="F-box-like_dom_sf"/>
</dbReference>
<comment type="caution">
    <text evidence="2">The sequence shown here is derived from an EMBL/GenBank/DDBJ whole genome shotgun (WGS) entry which is preliminary data.</text>
</comment>
<evidence type="ECO:0000313" key="2">
    <source>
        <dbReference type="EMBL" id="KAK1604213.1"/>
    </source>
</evidence>
<dbReference type="Gene3D" id="1.20.1280.50">
    <property type="match status" value="1"/>
</dbReference>
<dbReference type="Proteomes" id="UP001231189">
    <property type="component" value="Unassembled WGS sequence"/>
</dbReference>
<dbReference type="SUPFAM" id="SSF81383">
    <property type="entry name" value="F-box domain"/>
    <property type="match status" value="1"/>
</dbReference>
<protein>
    <recommendedName>
        <fullName evidence="1">F-box domain-containing protein</fullName>
    </recommendedName>
</protein>
<feature type="domain" description="F-box" evidence="1">
    <location>
        <begin position="17"/>
        <end position="58"/>
    </location>
</feature>
<proteinExistence type="predicted"/>
<dbReference type="Pfam" id="PF03478">
    <property type="entry name" value="Beta-prop_KIB1-4"/>
    <property type="match status" value="1"/>
</dbReference>
<dbReference type="PANTHER" id="PTHR33110:SF78">
    <property type="entry name" value="OS06G0148900 PROTEIN"/>
    <property type="match status" value="1"/>
</dbReference>
<keyword evidence="3" id="KW-1185">Reference proteome</keyword>
<reference evidence="2" key="1">
    <citation type="submission" date="2023-07" db="EMBL/GenBank/DDBJ databases">
        <title>A chromosome-level genome assembly of Lolium multiflorum.</title>
        <authorList>
            <person name="Chen Y."/>
            <person name="Copetti D."/>
            <person name="Kolliker R."/>
            <person name="Studer B."/>
        </authorList>
    </citation>
    <scope>NUCLEOTIDE SEQUENCE</scope>
    <source>
        <strain evidence="2">02402/16</strain>
        <tissue evidence="2">Leaf</tissue>
    </source>
</reference>
<organism evidence="2 3">
    <name type="scientific">Lolium multiflorum</name>
    <name type="common">Italian ryegrass</name>
    <name type="synonym">Lolium perenne subsp. multiflorum</name>
    <dbReference type="NCBI Taxonomy" id="4521"/>
    <lineage>
        <taxon>Eukaryota</taxon>
        <taxon>Viridiplantae</taxon>
        <taxon>Streptophyta</taxon>
        <taxon>Embryophyta</taxon>
        <taxon>Tracheophyta</taxon>
        <taxon>Spermatophyta</taxon>
        <taxon>Magnoliopsida</taxon>
        <taxon>Liliopsida</taxon>
        <taxon>Poales</taxon>
        <taxon>Poaceae</taxon>
        <taxon>BOP clade</taxon>
        <taxon>Pooideae</taxon>
        <taxon>Poodae</taxon>
        <taxon>Poeae</taxon>
        <taxon>Poeae Chloroplast Group 2 (Poeae type)</taxon>
        <taxon>Loliodinae</taxon>
        <taxon>Loliinae</taxon>
        <taxon>Lolium</taxon>
    </lineage>
</organism>
<dbReference type="AlphaFoldDB" id="A0AAD8QNH2"/>
<dbReference type="SMART" id="SM00256">
    <property type="entry name" value="FBOX"/>
    <property type="match status" value="1"/>
</dbReference>